<accession>A0A399JDY1</accession>
<dbReference type="AlphaFoldDB" id="A0A399JDY1"/>
<evidence type="ECO:0000313" key="2">
    <source>
        <dbReference type="Proteomes" id="UP000265419"/>
    </source>
</evidence>
<dbReference type="Pfam" id="PF17963">
    <property type="entry name" value="Big_9"/>
    <property type="match status" value="1"/>
</dbReference>
<name>A0A399JDY1_9MICC</name>
<reference evidence="1 2" key="1">
    <citation type="submission" date="2018-07" db="EMBL/GenBank/DDBJ databases">
        <title>Arthrobacter sp. nov., isolated from raw cow's milk with high bacterial count.</title>
        <authorList>
            <person name="Hahne J."/>
            <person name="Isele D."/>
            <person name="Lipski A."/>
        </authorList>
    </citation>
    <scope>NUCLEOTIDE SEQUENCE [LARGE SCALE GENOMIC DNA]</scope>
    <source>
        <strain evidence="1 2">JZ R-35</strain>
    </source>
</reference>
<proteinExistence type="predicted"/>
<evidence type="ECO:0000313" key="1">
    <source>
        <dbReference type="EMBL" id="RII42767.1"/>
    </source>
</evidence>
<gene>
    <name evidence="1" type="ORF">DWB68_05365</name>
</gene>
<organism evidence="1 2">
    <name type="scientific">Galactobacter valiniphilus</name>
    <dbReference type="NCBI Taxonomy" id="2676122"/>
    <lineage>
        <taxon>Bacteria</taxon>
        <taxon>Bacillati</taxon>
        <taxon>Actinomycetota</taxon>
        <taxon>Actinomycetes</taxon>
        <taxon>Micrococcales</taxon>
        <taxon>Micrococcaceae</taxon>
        <taxon>Galactobacter</taxon>
    </lineage>
</organism>
<dbReference type="RefSeq" id="WP_119424118.1">
    <property type="nucleotide sequence ID" value="NZ_QQXK01000008.1"/>
</dbReference>
<dbReference type="Proteomes" id="UP000265419">
    <property type="component" value="Unassembled WGS sequence"/>
</dbReference>
<sequence length="336" mass="34496">MLEVPYQDSLQVEPAAGWEFTDCAAVRRAVTTSTAKVGDEAVRVGECAKDGFTLISERYSVELKPFRLRVPARSAGVELDWDYQVQLEAPEPAAADKEVTLGYPGTAGAPLRVPYSDLGITCTECRAGVSIKVTGVDPAGASAVASSTHLVISPADARPGTVTVRFALADDTGEFGADSTLTARFAPQGASPLGAAHAVVVLPGDKELPIDVRELLAPEPAERITVDACGKPSAGKLTCARSGKLRYTPNAAPGAGGDLLLDQFSYTVSTPEGGLATGSISVVSASSTLASSQVQAGGAPGAAVQTAYVPPAPPAQQGPATDRLRQVKRLLKDVGA</sequence>
<keyword evidence="2" id="KW-1185">Reference proteome</keyword>
<comment type="caution">
    <text evidence="1">The sequence shown here is derived from an EMBL/GenBank/DDBJ whole genome shotgun (WGS) entry which is preliminary data.</text>
</comment>
<protein>
    <submittedName>
        <fullName evidence="1">Uncharacterized protein</fullName>
    </submittedName>
</protein>
<dbReference type="EMBL" id="QQXK01000008">
    <property type="protein sequence ID" value="RII42767.1"/>
    <property type="molecule type" value="Genomic_DNA"/>
</dbReference>